<comment type="caution">
    <text evidence="1">The sequence shown here is derived from an EMBL/GenBank/DDBJ whole genome shotgun (WGS) entry which is preliminary data.</text>
</comment>
<evidence type="ECO:0000313" key="1">
    <source>
        <dbReference type="EMBL" id="MBL7525215.1"/>
    </source>
</evidence>
<accession>A0ABS1W7B0</accession>
<gene>
    <name evidence="1" type="ORF">I5282_01350</name>
</gene>
<dbReference type="RefSeq" id="WP_203112572.1">
    <property type="nucleotide sequence ID" value="NZ_JADOBG010000022.1"/>
</dbReference>
<evidence type="ECO:0000313" key="2">
    <source>
        <dbReference type="Proteomes" id="UP000809910"/>
    </source>
</evidence>
<dbReference type="EMBL" id="JADWVN010000004">
    <property type="protein sequence ID" value="MBL7525215.1"/>
    <property type="molecule type" value="Genomic_DNA"/>
</dbReference>
<keyword evidence="2" id="KW-1185">Reference proteome</keyword>
<dbReference type="Proteomes" id="UP000809910">
    <property type="component" value="Unassembled WGS sequence"/>
</dbReference>
<organism evidence="1 2">
    <name type="scientific">Legionella bononiensis</name>
    <dbReference type="NCBI Taxonomy" id="2793102"/>
    <lineage>
        <taxon>Bacteria</taxon>
        <taxon>Pseudomonadati</taxon>
        <taxon>Pseudomonadota</taxon>
        <taxon>Gammaproteobacteria</taxon>
        <taxon>Legionellales</taxon>
        <taxon>Legionellaceae</taxon>
        <taxon>Legionella</taxon>
    </lineage>
</organism>
<sequence>MSASSNQVSQLIAYDFSKARSMETIFERIQLFSQEEFKNFLKHVRENPVEFLKQNKRCFLSECWCEGSRAHSRKDSTLRQEFEQRVVDAVAHLDRSTPINLLSIGSGGLFQDFMVLLKLHEMGFTTIHLDSVEKERDMYPMLLQHIISKWNTECGVDITFRSVEEISALPADRSYHTVYAVDLEEMQHYLGLDFSQRQINDVSYMQYNDGVSLATLMAEALSRLSTHERSLFWMSCGRDVIAYNGVEDFSKSHMISFFEHYLKENHQFDGFCINANIANVVHHLPYLLAQKKPILLDASIASETTLSAVQQFLQSRGLEAYILTRAEIDQQIVSRPGSTLLVIDDSFYNPSSLDEDRSYRLSVPHYRTRLSQNSFNETRVAAFNYGKIIPMPFDIVSVQPKPEKPFVAVSSNGALPCEEYYSSFDNSMPLNGYSFFTPPESPKRISEGVNAMTKEVIQIITDQRSMMSPL</sequence>
<name>A0ABS1W7B0_9GAMM</name>
<protein>
    <submittedName>
        <fullName evidence="1">Uncharacterized protein</fullName>
    </submittedName>
</protein>
<reference evidence="1 2" key="1">
    <citation type="submission" date="2020-12" db="EMBL/GenBank/DDBJ databases">
        <title>WGS of Legionella: environmental sample.</title>
        <authorList>
            <person name="Cristino S."/>
            <person name="Girolamini L."/>
            <person name="Salaris S."/>
            <person name="Pascale M.R."/>
            <person name="Mazzotta M."/>
            <person name="Orsini M."/>
            <person name="Grottola A."/>
        </authorList>
    </citation>
    <scope>NUCLEOTIDE SEQUENCE [LARGE SCALE GENOMIC DNA]</scope>
    <source>
        <strain evidence="1 2">30cs62</strain>
    </source>
</reference>
<proteinExistence type="predicted"/>